<feature type="compositionally biased region" description="Low complexity" evidence="1">
    <location>
        <begin position="519"/>
        <end position="534"/>
    </location>
</feature>
<evidence type="ECO:0000259" key="2">
    <source>
        <dbReference type="Pfam" id="PF20410"/>
    </source>
</evidence>
<dbReference type="SUPFAM" id="SSF53474">
    <property type="entry name" value="alpha/beta-Hydrolases"/>
    <property type="match status" value="1"/>
</dbReference>
<dbReference type="EMBL" id="CP046622">
    <property type="protein sequence ID" value="QGW82681.1"/>
    <property type="molecule type" value="Genomic_DNA"/>
</dbReference>
<proteinExistence type="predicted"/>
<dbReference type="Pfam" id="PF20410">
    <property type="entry name" value="X-Tfes_XVIPCD"/>
    <property type="match status" value="1"/>
</dbReference>
<dbReference type="OrthoDB" id="8878828at2"/>
<dbReference type="Pfam" id="PF26363">
    <property type="entry name" value="Phospholipase-like"/>
    <property type="match status" value="1"/>
</dbReference>
<name>A0A6I6HF86_VARPD</name>
<evidence type="ECO:0000313" key="3">
    <source>
        <dbReference type="EMBL" id="QGW82681.1"/>
    </source>
</evidence>
<evidence type="ECO:0000256" key="1">
    <source>
        <dbReference type="SAM" id="MobiDB-lite"/>
    </source>
</evidence>
<dbReference type="Gene3D" id="3.40.50.1820">
    <property type="entry name" value="alpha/beta hydrolase"/>
    <property type="match status" value="1"/>
</dbReference>
<dbReference type="RefSeq" id="WP_157614009.1">
    <property type="nucleotide sequence ID" value="NZ_CP046622.1"/>
</dbReference>
<accession>A0A6I6HF86</accession>
<feature type="domain" description="X-Tfes XVIPCD" evidence="2">
    <location>
        <begin position="417"/>
        <end position="515"/>
    </location>
</feature>
<reference evidence="3 4" key="1">
    <citation type="submission" date="2019-12" db="EMBL/GenBank/DDBJ databases">
        <title>Hybrid Genome Assemblies of two High G+C Isolates from Undergraduate Microbiology Courses.</title>
        <authorList>
            <person name="Ne Ville C.J."/>
            <person name="Enright D."/>
            <person name="Hernandez I."/>
            <person name="Dodsworth J."/>
            <person name="Orwin P.M."/>
        </authorList>
    </citation>
    <scope>NUCLEOTIDE SEQUENCE [LARGE SCALE GENOMIC DNA]</scope>
    <source>
        <strain evidence="3 4">CSUSB</strain>
    </source>
</reference>
<dbReference type="InterPro" id="IPR046519">
    <property type="entry name" value="X-Tfes_XVIPCD"/>
</dbReference>
<organism evidence="3 4">
    <name type="scientific">Variovorax paradoxus</name>
    <dbReference type="NCBI Taxonomy" id="34073"/>
    <lineage>
        <taxon>Bacteria</taxon>
        <taxon>Pseudomonadati</taxon>
        <taxon>Pseudomonadota</taxon>
        <taxon>Betaproteobacteria</taxon>
        <taxon>Burkholderiales</taxon>
        <taxon>Comamonadaceae</taxon>
        <taxon>Variovorax</taxon>
    </lineage>
</organism>
<sequence>MSIDANEYARLSNDSYNDRSQEKNSNKTVLIGGIDYKILDVANDPKTGYQGTAYQRMDTGEVVIAHRGTEPDAKDVKADAGMVFNGRNSQLDGAVAFTERAMARARETQPNFAKSIAVSITGHSLGGTLAEITAAKYSVYAETFNAYGPKDLTHLKRYGVDVHAQHPNIVNHVRATDVVGAGGPHLGQVRIYAAQQDIESLRHGRYIGGSQLPGNPLLAADVSAHSIKNFLPGNEALGESVMNTANEARARAHAGPIAQYRYDVMKGRIDLRTVADHSLPPIPTESGLRLGVQAADAASTVAAEKAAQAMLSGAQAVGYGAQTVSDATGRAYDATSTAVVHAAKATGKVVASGAQAASHAAERAYDATRESLITGTQRAGQALQESGQKIRDDASRAAGKFTRPWLLSQTEAAPLLNQPGHPGNGFYKQSLVGLEKINAERGIPSDHRTCNAAGALAAGACQSGFRQIDQVALNEDGSKLIAVQGKLGSAHSKVVDVNTMVALNTPLAQSSQAFADAKNQQQNQRLQQANQPVQTQAAPVLS</sequence>
<dbReference type="Proteomes" id="UP000425817">
    <property type="component" value="Chromosome"/>
</dbReference>
<dbReference type="AlphaFoldDB" id="A0A6I6HF86"/>
<feature type="region of interest" description="Disordered" evidence="1">
    <location>
        <begin position="514"/>
        <end position="542"/>
    </location>
</feature>
<dbReference type="InterPro" id="IPR029058">
    <property type="entry name" value="AB_hydrolase_fold"/>
</dbReference>
<gene>
    <name evidence="3" type="ORF">GOQ09_14355</name>
</gene>
<protein>
    <submittedName>
        <fullName evidence="3">DUF2974 domain-containing protein</fullName>
    </submittedName>
</protein>
<evidence type="ECO:0000313" key="4">
    <source>
        <dbReference type="Proteomes" id="UP000425817"/>
    </source>
</evidence>